<dbReference type="Gene3D" id="3.90.950.10">
    <property type="match status" value="1"/>
</dbReference>
<dbReference type="InterPro" id="IPR002637">
    <property type="entry name" value="RdgB/HAM1"/>
</dbReference>
<dbReference type="GO" id="GO:0046872">
    <property type="term" value="F:metal ion binding"/>
    <property type="evidence" value="ECO:0007669"/>
    <property type="project" value="UniProtKB-KW"/>
</dbReference>
<evidence type="ECO:0000256" key="9">
    <source>
        <dbReference type="ARBA" id="ARBA00052017"/>
    </source>
</evidence>
<dbReference type="PANTHER" id="PTHR11067:SF9">
    <property type="entry name" value="INOSINE TRIPHOSPHATE PYROPHOSPHATASE"/>
    <property type="match status" value="1"/>
</dbReference>
<dbReference type="HAMAP" id="MF_01405">
    <property type="entry name" value="Non_canon_purine_NTPase"/>
    <property type="match status" value="1"/>
</dbReference>
<sequence length="208" mass="23155">MGMRQEILIATRNPGKIKEFQAFFAEWGWQVKGLDQFPDLPEIIEDGLTFEDNARKKAESLFRWTGMPALADDSGLEVDALGGRPGVYSARFAGEHASDAENNLKLLHALDGVPLERRTARFRCVLFLMFSEERTMTAEGICEGVILTAPRGNGGFGYDPLFYLPAYGKTMAELGPNEKNQVSHRGQALRQLAAQLAEEIRNRNKPVP</sequence>
<dbReference type="GO" id="GO:0005829">
    <property type="term" value="C:cytosol"/>
    <property type="evidence" value="ECO:0007669"/>
    <property type="project" value="TreeGrafter"/>
</dbReference>
<dbReference type="EC" id="3.6.1.66" evidence="10"/>
<evidence type="ECO:0000256" key="2">
    <source>
        <dbReference type="ARBA" id="ARBA00011738"/>
    </source>
</evidence>
<evidence type="ECO:0000256" key="4">
    <source>
        <dbReference type="ARBA" id="ARBA00022741"/>
    </source>
</evidence>
<dbReference type="GO" id="GO:0036222">
    <property type="term" value="F:XTP diphosphatase activity"/>
    <property type="evidence" value="ECO:0007669"/>
    <property type="project" value="UniProtKB-UniRule"/>
</dbReference>
<evidence type="ECO:0000313" key="12">
    <source>
        <dbReference type="EMBL" id="OUM85653.1"/>
    </source>
</evidence>
<dbReference type="FunFam" id="3.90.950.10:FF:000001">
    <property type="entry name" value="dITP/XTP pyrophosphatase"/>
    <property type="match status" value="1"/>
</dbReference>
<reference evidence="13" key="1">
    <citation type="submission" date="2016-06" db="EMBL/GenBank/DDBJ databases">
        <authorList>
            <person name="Nascimento L."/>
            <person name="Pereira R.V."/>
            <person name="Martins L.F."/>
            <person name="Quaggio R.B."/>
            <person name="Silva A.M."/>
            <person name="Setubal J.C."/>
        </authorList>
    </citation>
    <scope>NUCLEOTIDE SEQUENCE [LARGE SCALE GENOMIC DNA]</scope>
</reference>
<dbReference type="NCBIfam" id="TIGR00042">
    <property type="entry name" value="RdgB/HAM1 family non-canonical purine NTP pyrophosphatase"/>
    <property type="match status" value="1"/>
</dbReference>
<name>A0A1Y3PEB2_9BACI</name>
<protein>
    <recommendedName>
        <fullName evidence="10">dITP/XTP pyrophosphatase</fullName>
        <ecNumber evidence="10">3.6.1.66</ecNumber>
    </recommendedName>
    <alternativeName>
        <fullName evidence="10">Non-canonical purine NTP pyrophosphatase</fullName>
    </alternativeName>
    <alternativeName>
        <fullName evidence="10">Non-standard purine NTP pyrophosphatase</fullName>
    </alternativeName>
    <alternativeName>
        <fullName evidence="10">Nucleoside-triphosphate diphosphatase</fullName>
    </alternativeName>
    <alternativeName>
        <fullName evidence="10">Nucleoside-triphosphate pyrophosphatase</fullName>
        <shortName evidence="10">NTPase</shortName>
    </alternativeName>
</protein>
<evidence type="ECO:0000256" key="1">
    <source>
        <dbReference type="ARBA" id="ARBA00008023"/>
    </source>
</evidence>
<comment type="function">
    <text evidence="10">Pyrophosphatase that catalyzes the hydrolysis of nucleoside triphosphates to their monophosphate derivatives, with a high preference for the non-canonical purine nucleotides XTP (xanthosine triphosphate), dITP (deoxyinosine triphosphate) and ITP. Seems to function as a house-cleaning enzyme that removes non-canonical purine nucleotides from the nucleotide pool, thus preventing their incorporation into DNA/RNA and avoiding chromosomal lesions.</text>
</comment>
<dbReference type="CDD" id="cd00515">
    <property type="entry name" value="HAM1"/>
    <property type="match status" value="1"/>
</dbReference>
<evidence type="ECO:0000313" key="13">
    <source>
        <dbReference type="Proteomes" id="UP000196475"/>
    </source>
</evidence>
<dbReference type="GO" id="GO:0017111">
    <property type="term" value="F:ribonucleoside triphosphate phosphatase activity"/>
    <property type="evidence" value="ECO:0007669"/>
    <property type="project" value="InterPro"/>
</dbReference>
<feature type="binding site" evidence="10">
    <location>
        <position position="179"/>
    </location>
    <ligand>
        <name>substrate</name>
    </ligand>
</feature>
<dbReference type="GO" id="GO:0009146">
    <property type="term" value="P:purine nucleoside triphosphate catabolic process"/>
    <property type="evidence" value="ECO:0007669"/>
    <property type="project" value="UniProtKB-UniRule"/>
</dbReference>
<evidence type="ECO:0000256" key="6">
    <source>
        <dbReference type="ARBA" id="ARBA00022842"/>
    </source>
</evidence>
<evidence type="ECO:0000256" key="8">
    <source>
        <dbReference type="ARBA" id="ARBA00051875"/>
    </source>
</evidence>
<keyword evidence="5 10" id="KW-0378">Hydrolase</keyword>
<dbReference type="Pfam" id="PF01725">
    <property type="entry name" value="Ham1p_like"/>
    <property type="match status" value="1"/>
</dbReference>
<dbReference type="GO" id="GO:0009117">
    <property type="term" value="P:nucleotide metabolic process"/>
    <property type="evidence" value="ECO:0007669"/>
    <property type="project" value="UniProtKB-KW"/>
</dbReference>
<evidence type="ECO:0000256" key="11">
    <source>
        <dbReference type="RuleBase" id="RU003781"/>
    </source>
</evidence>
<dbReference type="NCBIfam" id="NF011397">
    <property type="entry name" value="PRK14822.1"/>
    <property type="match status" value="1"/>
</dbReference>
<feature type="binding site" evidence="10">
    <location>
        <position position="73"/>
    </location>
    <ligand>
        <name>Mg(2+)</name>
        <dbReference type="ChEBI" id="CHEBI:18420"/>
    </ligand>
</feature>
<keyword evidence="4 10" id="KW-0547">Nucleotide-binding</keyword>
<feature type="binding site" evidence="10">
    <location>
        <begin position="11"/>
        <end position="16"/>
    </location>
    <ligand>
        <name>substrate</name>
    </ligand>
</feature>
<accession>A0A1Y3PEB2</accession>
<evidence type="ECO:0000256" key="10">
    <source>
        <dbReference type="HAMAP-Rule" id="MF_01405"/>
    </source>
</evidence>
<dbReference type="GO" id="GO:0000166">
    <property type="term" value="F:nucleotide binding"/>
    <property type="evidence" value="ECO:0007669"/>
    <property type="project" value="UniProtKB-KW"/>
</dbReference>
<dbReference type="GO" id="GO:0036220">
    <property type="term" value="F:ITP diphosphatase activity"/>
    <property type="evidence" value="ECO:0007669"/>
    <property type="project" value="UniProtKB-UniRule"/>
</dbReference>
<proteinExistence type="inferred from homology"/>
<evidence type="ECO:0000256" key="7">
    <source>
        <dbReference type="ARBA" id="ARBA00023080"/>
    </source>
</evidence>
<feature type="binding site" evidence="10">
    <location>
        <begin position="156"/>
        <end position="159"/>
    </location>
    <ligand>
        <name>substrate</name>
    </ligand>
</feature>
<organism evidence="12 13">
    <name type="scientific">Bacillus thermozeamaize</name>
    <dbReference type="NCBI Taxonomy" id="230954"/>
    <lineage>
        <taxon>Bacteria</taxon>
        <taxon>Bacillati</taxon>
        <taxon>Bacillota</taxon>
        <taxon>Bacilli</taxon>
        <taxon>Bacillales</taxon>
        <taxon>Bacillaceae</taxon>
        <taxon>Bacillus</taxon>
    </lineage>
</organism>
<dbReference type="InterPro" id="IPR029001">
    <property type="entry name" value="ITPase-like_fam"/>
</dbReference>
<comment type="cofactor">
    <cofactor evidence="10">
        <name>Mg(2+)</name>
        <dbReference type="ChEBI" id="CHEBI:18420"/>
    </cofactor>
    <text evidence="10">Binds 1 Mg(2+) ion per subunit.</text>
</comment>
<feature type="active site" description="Proton acceptor" evidence="10">
    <location>
        <position position="73"/>
    </location>
</feature>
<comment type="subunit">
    <text evidence="2 10">Homodimer.</text>
</comment>
<feature type="binding site" evidence="10">
    <location>
        <begin position="184"/>
        <end position="185"/>
    </location>
    <ligand>
        <name>substrate</name>
    </ligand>
</feature>
<comment type="caution">
    <text evidence="10">Lacks conserved residue(s) required for the propagation of feature annotation.</text>
</comment>
<dbReference type="AlphaFoldDB" id="A0A1Y3PEB2"/>
<evidence type="ECO:0000256" key="3">
    <source>
        <dbReference type="ARBA" id="ARBA00022723"/>
    </source>
</evidence>
<keyword evidence="6 10" id="KW-0460">Magnesium</keyword>
<keyword evidence="7 10" id="KW-0546">Nucleotide metabolism</keyword>
<comment type="similarity">
    <text evidence="1 10 11">Belongs to the HAM1 NTPase family.</text>
</comment>
<evidence type="ECO:0000256" key="5">
    <source>
        <dbReference type="ARBA" id="ARBA00022801"/>
    </source>
</evidence>
<feature type="binding site" evidence="10">
    <location>
        <position position="74"/>
    </location>
    <ligand>
        <name>substrate</name>
    </ligand>
</feature>
<comment type="caution">
    <text evidence="12">The sequence shown here is derived from an EMBL/GenBank/DDBJ whole genome shotgun (WGS) entry which is preliminary data.</text>
</comment>
<comment type="catalytic activity">
    <reaction evidence="10">
        <text>ITP + H2O = IMP + diphosphate + H(+)</text>
        <dbReference type="Rhea" id="RHEA:29399"/>
        <dbReference type="ChEBI" id="CHEBI:15377"/>
        <dbReference type="ChEBI" id="CHEBI:15378"/>
        <dbReference type="ChEBI" id="CHEBI:33019"/>
        <dbReference type="ChEBI" id="CHEBI:58053"/>
        <dbReference type="ChEBI" id="CHEBI:61402"/>
        <dbReference type="EC" id="3.6.1.66"/>
    </reaction>
</comment>
<gene>
    <name evidence="12" type="ORF">BAA01_09275</name>
</gene>
<dbReference type="EMBL" id="LZRT01000098">
    <property type="protein sequence ID" value="OUM85653.1"/>
    <property type="molecule type" value="Genomic_DNA"/>
</dbReference>
<dbReference type="GO" id="GO:0035870">
    <property type="term" value="F:dITP diphosphatase activity"/>
    <property type="evidence" value="ECO:0007669"/>
    <property type="project" value="UniProtKB-UniRule"/>
</dbReference>
<dbReference type="PANTHER" id="PTHR11067">
    <property type="entry name" value="INOSINE TRIPHOSPHATE PYROPHOSPHATASE/HAM1 PROTEIN"/>
    <property type="match status" value="1"/>
</dbReference>
<dbReference type="Proteomes" id="UP000196475">
    <property type="component" value="Unassembled WGS sequence"/>
</dbReference>
<comment type="catalytic activity">
    <reaction evidence="8 10">
        <text>dITP + H2O = dIMP + diphosphate + H(+)</text>
        <dbReference type="Rhea" id="RHEA:28342"/>
        <dbReference type="ChEBI" id="CHEBI:15377"/>
        <dbReference type="ChEBI" id="CHEBI:15378"/>
        <dbReference type="ChEBI" id="CHEBI:33019"/>
        <dbReference type="ChEBI" id="CHEBI:61194"/>
        <dbReference type="ChEBI" id="CHEBI:61382"/>
        <dbReference type="EC" id="3.6.1.66"/>
    </reaction>
</comment>
<comment type="catalytic activity">
    <reaction evidence="9 10">
        <text>XTP + H2O = XMP + diphosphate + H(+)</text>
        <dbReference type="Rhea" id="RHEA:28610"/>
        <dbReference type="ChEBI" id="CHEBI:15377"/>
        <dbReference type="ChEBI" id="CHEBI:15378"/>
        <dbReference type="ChEBI" id="CHEBI:33019"/>
        <dbReference type="ChEBI" id="CHEBI:57464"/>
        <dbReference type="ChEBI" id="CHEBI:61314"/>
        <dbReference type="EC" id="3.6.1.66"/>
    </reaction>
</comment>
<dbReference type="SUPFAM" id="SSF52972">
    <property type="entry name" value="ITPase-like"/>
    <property type="match status" value="1"/>
</dbReference>
<keyword evidence="3 10" id="KW-0479">Metal-binding</keyword>
<dbReference type="InterPro" id="IPR020922">
    <property type="entry name" value="dITP/XTP_pyrophosphatase"/>
</dbReference>